<sequence length="292" mass="32173">MSLTQDEESDTSILSQIHNLSYDGKEDAFFFCNDVRNLITRPHQNSISIPDVVICEILLQGLKGPYKTLQSKYALGESNKNISSILQDIQWLYHLHGTSSVVPSTKSGSATSSKTNVAHDKGKHENKGPTTSSTTKKSGSTSKTFKKASPPKKRLEKAQNISSDYQHPPPPSNDGYELRPPSTVNEVILRPSSKLTDANSKPQPSLSDYDNTDAEDYPSLPGHLLLNTGSSTSLIHYSDLLHNMKRTTDTMVPDAQSRPIPFQASGSLVLNFKHKNSIAVRAVLTKWLHMIC</sequence>
<comment type="subcellular location">
    <subcellularLocation>
        <location evidence="1">Cytoplasm</location>
    </subcellularLocation>
</comment>
<dbReference type="GeneID" id="96902207"/>
<dbReference type="eggNOG" id="KOG0017">
    <property type="taxonomic scope" value="Eukaryota"/>
</dbReference>
<evidence type="ECO:0000313" key="4">
    <source>
        <dbReference type="EMBL" id="CCC68649.1"/>
    </source>
</evidence>
<feature type="compositionally biased region" description="Low complexity" evidence="3">
    <location>
        <begin position="104"/>
        <end position="115"/>
    </location>
</feature>
<keyword evidence="2" id="KW-0963">Cytoplasm</keyword>
<feature type="region of interest" description="Disordered" evidence="3">
    <location>
        <begin position="102"/>
        <end position="180"/>
    </location>
</feature>
<accession>G0V9N3</accession>
<dbReference type="STRING" id="1064592.G0V9N3"/>
<dbReference type="RefSeq" id="XP_003675021.1">
    <property type="nucleotide sequence ID" value="XM_003674973.1"/>
</dbReference>
<name>G0V9N3_NAUCA</name>
<evidence type="ECO:0000256" key="3">
    <source>
        <dbReference type="SAM" id="MobiDB-lite"/>
    </source>
</evidence>
<dbReference type="Pfam" id="PF01021">
    <property type="entry name" value="TYA"/>
    <property type="match status" value="1"/>
</dbReference>
<dbReference type="InParanoid" id="G0V9N3"/>
<reference key="2">
    <citation type="submission" date="2011-08" db="EMBL/GenBank/DDBJ databases">
        <title>Genome sequence of Naumovozyma castellii.</title>
        <authorList>
            <person name="Gordon J.L."/>
            <person name="Armisen D."/>
            <person name="Proux-Wera E."/>
            <person name="OhEigeartaigh S.S."/>
            <person name="Byrne K.P."/>
            <person name="Wolfe K.H."/>
        </authorList>
    </citation>
    <scope>NUCLEOTIDE SEQUENCE</scope>
    <source>
        <strain>Type strain:CBS 4309</strain>
    </source>
</reference>
<dbReference type="GO" id="GO:0003723">
    <property type="term" value="F:RNA binding"/>
    <property type="evidence" value="ECO:0007669"/>
    <property type="project" value="InterPro"/>
</dbReference>
<feature type="region of interest" description="Disordered" evidence="3">
    <location>
        <begin position="192"/>
        <end position="214"/>
    </location>
</feature>
<evidence type="ECO:0000313" key="5">
    <source>
        <dbReference type="Proteomes" id="UP000001640"/>
    </source>
</evidence>
<feature type="compositionally biased region" description="Basic residues" evidence="3">
    <location>
        <begin position="144"/>
        <end position="155"/>
    </location>
</feature>
<feature type="compositionally biased region" description="Polar residues" evidence="3">
    <location>
        <begin position="193"/>
        <end position="209"/>
    </location>
</feature>
<dbReference type="OrthoDB" id="10590487at2759"/>
<reference evidence="4 5" key="1">
    <citation type="journal article" date="2011" name="Proc. Natl. Acad. Sci. U.S.A.">
        <title>Evolutionary erosion of yeast sex chromosomes by mating-type switching accidents.</title>
        <authorList>
            <person name="Gordon J.L."/>
            <person name="Armisen D."/>
            <person name="Proux-Wera E."/>
            <person name="Oheigeartaigh S.S."/>
            <person name="Byrne K.P."/>
            <person name="Wolfe K.H."/>
        </authorList>
    </citation>
    <scope>NUCLEOTIDE SEQUENCE [LARGE SCALE GENOMIC DNA]</scope>
    <source>
        <strain evidence="5">ATCC 76901 / BCRC 22586 / CBS 4309 / NBRC 1992 / NRRL Y-12630</strain>
    </source>
</reference>
<dbReference type="InterPro" id="IPR015820">
    <property type="entry name" value="TYA"/>
</dbReference>
<dbReference type="GO" id="GO:0005737">
    <property type="term" value="C:cytoplasm"/>
    <property type="evidence" value="ECO:0007669"/>
    <property type="project" value="UniProtKB-SubCell"/>
</dbReference>
<evidence type="ECO:0000256" key="1">
    <source>
        <dbReference type="ARBA" id="ARBA00004496"/>
    </source>
</evidence>
<dbReference type="Proteomes" id="UP000001640">
    <property type="component" value="Chromosome 2"/>
</dbReference>
<proteinExistence type="predicted"/>
<dbReference type="EMBL" id="HE576753">
    <property type="protein sequence ID" value="CCC68649.1"/>
    <property type="molecule type" value="Genomic_DNA"/>
</dbReference>
<evidence type="ECO:0000256" key="2">
    <source>
        <dbReference type="ARBA" id="ARBA00022490"/>
    </source>
</evidence>
<organism evidence="4 5">
    <name type="scientific">Naumovozyma castellii</name>
    <name type="common">Yeast</name>
    <name type="synonym">Saccharomyces castellii</name>
    <dbReference type="NCBI Taxonomy" id="27288"/>
    <lineage>
        <taxon>Eukaryota</taxon>
        <taxon>Fungi</taxon>
        <taxon>Dikarya</taxon>
        <taxon>Ascomycota</taxon>
        <taxon>Saccharomycotina</taxon>
        <taxon>Saccharomycetes</taxon>
        <taxon>Saccharomycetales</taxon>
        <taxon>Saccharomycetaceae</taxon>
        <taxon>Naumovozyma</taxon>
    </lineage>
</organism>
<dbReference type="HOGENOM" id="CLU_953440_0_0_1"/>
<gene>
    <name evidence="4" type="primary">NCAS0B05650</name>
    <name evidence="4" type="ordered locus">NCAS_0B05650</name>
</gene>
<keyword evidence="5" id="KW-1185">Reference proteome</keyword>
<dbReference type="KEGG" id="ncs:NCAS_0B05650"/>
<feature type="compositionally biased region" description="Low complexity" evidence="3">
    <location>
        <begin position="128"/>
        <end position="143"/>
    </location>
</feature>
<protein>
    <submittedName>
        <fullName evidence="4">Uncharacterized protein</fullName>
    </submittedName>
</protein>
<feature type="compositionally biased region" description="Basic and acidic residues" evidence="3">
    <location>
        <begin position="117"/>
        <end position="127"/>
    </location>
</feature>
<dbReference type="AlphaFoldDB" id="G0V9N3"/>